<dbReference type="InterPro" id="IPR009721">
    <property type="entry name" value="O-acyltransferase_WSD1_C"/>
</dbReference>
<dbReference type="SUPFAM" id="SSF52777">
    <property type="entry name" value="CoA-dependent acyltransferases"/>
    <property type="match status" value="1"/>
</dbReference>
<evidence type="ECO:0000256" key="8">
    <source>
        <dbReference type="ARBA" id="ARBA00024360"/>
    </source>
</evidence>
<dbReference type="InterPro" id="IPR023213">
    <property type="entry name" value="CAT-like_dom_sf"/>
</dbReference>
<sequence>MKELVGMGLEEQESCGTRGRRALTINTTPKKKEEEDEEVERLTEPLSPAARLFHQPSFNCHIVSIMGMSKRIDVDTVKAGLEETLVRHPRFSSVLVSDGSGDGKERWLRTKVVIDSHIVAPNLEVDTCAASSPDELVEQYVSSLTTTTLPLSRPLWDFHILNLRTSEAEAVAVLRVHHSLGDGVSLISLLLACTRKTSDPTSLPSLPESRRRPTARSGGGGSRLLPAFVASAWMVLLLVWRTLVDVLLFVATSTFLKDTVTPLKGKDGVQFRRKRIVHRSLSFDDIRVVKNAVGCTVNEVFVGLTSAALSRYLGRRYGEIDDTAEDKSTFPANVRLRTTVLVNIRPNSGIHELAAMMEGHGGARWGNRIGYTILRFPIVKFEDPLDYIRKGTETAKRKKNSLEAIFTYASGALIVKLFGIKAAASLCHTMLRNTTVSFSNVAGPTEEIGFYGHPLVYIAPTVYGHPHAVTLHFQSYMNKIKLVLAVDESTVPDPNRLLDDFVESLKLTKDAIVKNSS</sequence>
<evidence type="ECO:0000256" key="3">
    <source>
        <dbReference type="ARBA" id="ARBA00004771"/>
    </source>
</evidence>
<name>A0AAX6H4M1_IRIPA</name>
<evidence type="ECO:0000256" key="2">
    <source>
        <dbReference type="ARBA" id="ARBA00004586"/>
    </source>
</evidence>
<keyword evidence="5" id="KW-0808">Transferase</keyword>
<proteinExistence type="inferred from homology"/>
<evidence type="ECO:0000256" key="5">
    <source>
        <dbReference type="ARBA" id="ARBA00022679"/>
    </source>
</evidence>
<dbReference type="GO" id="GO:0047196">
    <property type="term" value="F:long-chain-alcohol O-fatty-acyltransferase activity"/>
    <property type="evidence" value="ECO:0007669"/>
    <property type="project" value="UniProtKB-EC"/>
</dbReference>
<keyword evidence="7" id="KW-0012">Acyltransferase</keyword>
<organism evidence="14 15">
    <name type="scientific">Iris pallida</name>
    <name type="common">Sweet iris</name>
    <dbReference type="NCBI Taxonomy" id="29817"/>
    <lineage>
        <taxon>Eukaryota</taxon>
        <taxon>Viridiplantae</taxon>
        <taxon>Streptophyta</taxon>
        <taxon>Embryophyta</taxon>
        <taxon>Tracheophyta</taxon>
        <taxon>Spermatophyta</taxon>
        <taxon>Magnoliopsida</taxon>
        <taxon>Liliopsida</taxon>
        <taxon>Asparagales</taxon>
        <taxon>Iridaceae</taxon>
        <taxon>Iridoideae</taxon>
        <taxon>Irideae</taxon>
        <taxon>Iris</taxon>
    </lineage>
</organism>
<keyword evidence="6" id="KW-0256">Endoplasmic reticulum</keyword>
<evidence type="ECO:0000256" key="1">
    <source>
        <dbReference type="ARBA" id="ARBA00004162"/>
    </source>
</evidence>
<evidence type="ECO:0000313" key="15">
    <source>
        <dbReference type="Proteomes" id="UP001140949"/>
    </source>
</evidence>
<reference evidence="14" key="1">
    <citation type="journal article" date="2023" name="GigaByte">
        <title>Genome assembly of the bearded iris, Iris pallida Lam.</title>
        <authorList>
            <person name="Bruccoleri R.E."/>
            <person name="Oakeley E.J."/>
            <person name="Faust A.M.E."/>
            <person name="Altorfer M."/>
            <person name="Dessus-Babus S."/>
            <person name="Burckhardt D."/>
            <person name="Oertli M."/>
            <person name="Naumann U."/>
            <person name="Petersen F."/>
            <person name="Wong J."/>
        </authorList>
    </citation>
    <scope>NUCLEOTIDE SEQUENCE</scope>
    <source>
        <strain evidence="14">GSM-AAB239-AS_SAM_17_03QT</strain>
    </source>
</reference>
<dbReference type="GO" id="GO:0005886">
    <property type="term" value="C:plasma membrane"/>
    <property type="evidence" value="ECO:0007669"/>
    <property type="project" value="UniProtKB-SubCell"/>
</dbReference>
<evidence type="ECO:0000256" key="6">
    <source>
        <dbReference type="ARBA" id="ARBA00022824"/>
    </source>
</evidence>
<comment type="catalytic activity">
    <reaction evidence="10">
        <text>an acyl-CoA + a 1,2-diacyl-sn-glycerol = a triacyl-sn-glycerol + CoA</text>
        <dbReference type="Rhea" id="RHEA:10868"/>
        <dbReference type="ChEBI" id="CHEBI:17815"/>
        <dbReference type="ChEBI" id="CHEBI:57287"/>
        <dbReference type="ChEBI" id="CHEBI:58342"/>
        <dbReference type="ChEBI" id="CHEBI:64615"/>
        <dbReference type="EC" id="2.3.1.20"/>
    </reaction>
</comment>
<feature type="region of interest" description="Disordered" evidence="11">
    <location>
        <begin position="1"/>
        <end position="20"/>
    </location>
</feature>
<evidence type="ECO:0000259" key="13">
    <source>
        <dbReference type="Pfam" id="PF06974"/>
    </source>
</evidence>
<evidence type="ECO:0000256" key="9">
    <source>
        <dbReference type="ARBA" id="ARBA00047604"/>
    </source>
</evidence>
<keyword evidence="15" id="KW-1185">Reference proteome</keyword>
<dbReference type="AlphaFoldDB" id="A0AAX6H4M1"/>
<dbReference type="PANTHER" id="PTHR31650:SF1">
    <property type="entry name" value="WAX ESTER SYNTHASE_DIACYLGLYCEROL ACYLTRANSFERASE 4-RELATED"/>
    <property type="match status" value="1"/>
</dbReference>
<evidence type="ECO:0000256" key="4">
    <source>
        <dbReference type="ARBA" id="ARBA00005189"/>
    </source>
</evidence>
<evidence type="ECO:0000313" key="14">
    <source>
        <dbReference type="EMBL" id="KAJ6835753.1"/>
    </source>
</evidence>
<dbReference type="GO" id="GO:0019432">
    <property type="term" value="P:triglyceride biosynthetic process"/>
    <property type="evidence" value="ECO:0007669"/>
    <property type="project" value="TreeGrafter"/>
</dbReference>
<feature type="region of interest" description="Disordered" evidence="11">
    <location>
        <begin position="197"/>
        <end position="219"/>
    </location>
</feature>
<dbReference type="PANTHER" id="PTHR31650">
    <property type="entry name" value="O-ACYLTRANSFERASE (WSD1-LIKE) FAMILY PROTEIN"/>
    <property type="match status" value="1"/>
</dbReference>
<dbReference type="InterPro" id="IPR045034">
    <property type="entry name" value="O-acyltransferase_WSD1-like"/>
</dbReference>
<protein>
    <submittedName>
        <fullName evidence="14">O-acyltransferase WSD1-like</fullName>
    </submittedName>
</protein>
<comment type="similarity">
    <text evidence="8">In the N-terminal section; belongs to the long-chain O-acyltransferase family.</text>
</comment>
<dbReference type="Pfam" id="PF06974">
    <property type="entry name" value="WS_DGAT_C"/>
    <property type="match status" value="1"/>
</dbReference>
<dbReference type="InterPro" id="IPR004255">
    <property type="entry name" value="O-acyltransferase_WSD1_N"/>
</dbReference>
<dbReference type="GO" id="GO:0005789">
    <property type="term" value="C:endoplasmic reticulum membrane"/>
    <property type="evidence" value="ECO:0007669"/>
    <property type="project" value="UniProtKB-SubCell"/>
</dbReference>
<dbReference type="Gene3D" id="3.30.559.10">
    <property type="entry name" value="Chloramphenicol acetyltransferase-like domain"/>
    <property type="match status" value="1"/>
</dbReference>
<comment type="catalytic activity">
    <reaction evidence="9">
        <text>a long chain fatty alcohol + a fatty acyl-CoA = a long-chain alcohol wax ester + CoA</text>
        <dbReference type="Rhea" id="RHEA:38443"/>
        <dbReference type="ChEBI" id="CHEBI:17135"/>
        <dbReference type="ChEBI" id="CHEBI:57287"/>
        <dbReference type="ChEBI" id="CHEBI:77636"/>
        <dbReference type="ChEBI" id="CHEBI:235323"/>
        <dbReference type="EC" id="2.3.1.75"/>
    </reaction>
</comment>
<comment type="caution">
    <text evidence="14">The sequence shown here is derived from an EMBL/GenBank/DDBJ whole genome shotgun (WGS) entry which is preliminary data.</text>
</comment>
<dbReference type="GO" id="GO:0004144">
    <property type="term" value="F:diacylglycerol O-acyltransferase activity"/>
    <property type="evidence" value="ECO:0007669"/>
    <property type="project" value="UniProtKB-EC"/>
</dbReference>
<reference evidence="14" key="2">
    <citation type="submission" date="2023-04" db="EMBL/GenBank/DDBJ databases">
        <authorList>
            <person name="Bruccoleri R.E."/>
            <person name="Oakeley E.J."/>
            <person name="Faust A.-M."/>
            <person name="Dessus-Babus S."/>
            <person name="Altorfer M."/>
            <person name="Burckhardt D."/>
            <person name="Oertli M."/>
            <person name="Naumann U."/>
            <person name="Petersen F."/>
            <person name="Wong J."/>
        </authorList>
    </citation>
    <scope>NUCLEOTIDE SEQUENCE</scope>
    <source>
        <strain evidence="14">GSM-AAB239-AS_SAM_17_03QT</strain>
        <tissue evidence="14">Leaf</tissue>
    </source>
</reference>
<comment type="pathway">
    <text evidence="3">Glycerolipid metabolism; triacylglycerol biosynthesis.</text>
</comment>
<gene>
    <name evidence="14" type="ORF">M6B38_330065</name>
</gene>
<evidence type="ECO:0000256" key="10">
    <source>
        <dbReference type="ARBA" id="ARBA00048109"/>
    </source>
</evidence>
<accession>A0AAX6H4M1</accession>
<evidence type="ECO:0000256" key="7">
    <source>
        <dbReference type="ARBA" id="ARBA00023315"/>
    </source>
</evidence>
<dbReference type="Proteomes" id="UP001140949">
    <property type="component" value="Unassembled WGS sequence"/>
</dbReference>
<feature type="domain" description="O-acyltransferase WSD1-like N-terminal" evidence="12">
    <location>
        <begin position="73"/>
        <end position="300"/>
    </location>
</feature>
<evidence type="ECO:0000256" key="11">
    <source>
        <dbReference type="SAM" id="MobiDB-lite"/>
    </source>
</evidence>
<comment type="pathway">
    <text evidence="4">Lipid metabolism.</text>
</comment>
<dbReference type="Pfam" id="PF03007">
    <property type="entry name" value="WS_DGAT_cat"/>
    <property type="match status" value="1"/>
</dbReference>
<comment type="subcellular location">
    <subcellularLocation>
        <location evidence="1">Cell membrane</location>
        <topology evidence="1">Single-pass membrane protein</topology>
    </subcellularLocation>
    <subcellularLocation>
        <location evidence="2">Endoplasmic reticulum membrane</location>
    </subcellularLocation>
</comment>
<feature type="domain" description="O-acyltransferase WSD1 C-terminal" evidence="13">
    <location>
        <begin position="365"/>
        <end position="507"/>
    </location>
</feature>
<dbReference type="EMBL" id="JANAVB010013000">
    <property type="protein sequence ID" value="KAJ6835753.1"/>
    <property type="molecule type" value="Genomic_DNA"/>
</dbReference>
<evidence type="ECO:0000259" key="12">
    <source>
        <dbReference type="Pfam" id="PF03007"/>
    </source>
</evidence>